<name>A0A9D2TK97_9FIRM</name>
<evidence type="ECO:0000256" key="10">
    <source>
        <dbReference type="ARBA" id="ARBA00023304"/>
    </source>
</evidence>
<evidence type="ECO:0000313" key="19">
    <source>
        <dbReference type="EMBL" id="HJC72176.1"/>
    </source>
</evidence>
<comment type="pathway">
    <text evidence="3 18">Amino-acid biosynthesis; L-valine biosynthesis; L-valine from pyruvate: step 4/4.</text>
</comment>
<comment type="caution">
    <text evidence="19">The sequence shown here is derived from an EMBL/GenBank/DDBJ whole genome shotgun (WGS) entry which is preliminary data.</text>
</comment>
<proteinExistence type="inferred from homology"/>
<comment type="similarity">
    <text evidence="5 15">Belongs to the class-IV pyridoxal-phosphate-dependent aminotransferase family.</text>
</comment>
<protein>
    <recommendedName>
        <fullName evidence="17">Branched-chain-amino-acid aminotransferase</fullName>
        <ecNumber evidence="17">2.6.1.42</ecNumber>
    </recommendedName>
</protein>
<comment type="catalytic activity">
    <reaction evidence="11 17">
        <text>L-valine + 2-oxoglutarate = 3-methyl-2-oxobutanoate + L-glutamate</text>
        <dbReference type="Rhea" id="RHEA:24813"/>
        <dbReference type="ChEBI" id="CHEBI:11851"/>
        <dbReference type="ChEBI" id="CHEBI:16810"/>
        <dbReference type="ChEBI" id="CHEBI:29985"/>
        <dbReference type="ChEBI" id="CHEBI:57762"/>
        <dbReference type="EC" id="2.6.1.42"/>
    </reaction>
</comment>
<organism evidence="19 20">
    <name type="scientific">Candidatus Ruthenibacterium merdavium</name>
    <dbReference type="NCBI Taxonomy" id="2838752"/>
    <lineage>
        <taxon>Bacteria</taxon>
        <taxon>Bacillati</taxon>
        <taxon>Bacillota</taxon>
        <taxon>Clostridia</taxon>
        <taxon>Eubacteriales</taxon>
        <taxon>Oscillospiraceae</taxon>
        <taxon>Ruthenibacterium</taxon>
    </lineage>
</organism>
<evidence type="ECO:0000256" key="2">
    <source>
        <dbReference type="ARBA" id="ARBA00004824"/>
    </source>
</evidence>
<dbReference type="PANTHER" id="PTHR11825:SF44">
    <property type="entry name" value="BRANCHED-CHAIN-AMINO-ACID AMINOTRANSFERASE"/>
    <property type="match status" value="1"/>
</dbReference>
<keyword evidence="7 17" id="KW-0028">Amino-acid biosynthesis</keyword>
<dbReference type="InterPro" id="IPR033939">
    <property type="entry name" value="BCAT_family"/>
</dbReference>
<comment type="catalytic activity">
    <reaction evidence="13 17">
        <text>L-leucine + 2-oxoglutarate = 4-methyl-2-oxopentanoate + L-glutamate</text>
        <dbReference type="Rhea" id="RHEA:18321"/>
        <dbReference type="ChEBI" id="CHEBI:16810"/>
        <dbReference type="ChEBI" id="CHEBI:17865"/>
        <dbReference type="ChEBI" id="CHEBI:29985"/>
        <dbReference type="ChEBI" id="CHEBI:57427"/>
        <dbReference type="EC" id="2.6.1.42"/>
    </reaction>
</comment>
<comment type="cofactor">
    <cofactor evidence="1 16">
        <name>pyridoxal 5'-phosphate</name>
        <dbReference type="ChEBI" id="CHEBI:597326"/>
    </cofactor>
</comment>
<keyword evidence="6 17" id="KW-0032">Aminotransferase</keyword>
<keyword evidence="10 17" id="KW-0100">Branched-chain amino acid biosynthesis</keyword>
<dbReference type="AlphaFoldDB" id="A0A9D2TK97"/>
<dbReference type="Pfam" id="PF01063">
    <property type="entry name" value="Aminotran_4"/>
    <property type="match status" value="1"/>
</dbReference>
<dbReference type="GO" id="GO:0009082">
    <property type="term" value="P:branched-chain amino acid biosynthetic process"/>
    <property type="evidence" value="ECO:0007669"/>
    <property type="project" value="UniProtKB-KW"/>
</dbReference>
<evidence type="ECO:0000256" key="9">
    <source>
        <dbReference type="ARBA" id="ARBA00022898"/>
    </source>
</evidence>
<feature type="modified residue" description="N6-(pyridoxal phosphate)lysine" evidence="14">
    <location>
        <position position="195"/>
    </location>
</feature>
<dbReference type="InterPro" id="IPR001544">
    <property type="entry name" value="Aminotrans_IV"/>
</dbReference>
<reference evidence="19" key="2">
    <citation type="submission" date="2021-04" db="EMBL/GenBank/DDBJ databases">
        <authorList>
            <person name="Gilroy R."/>
        </authorList>
    </citation>
    <scope>NUCLEOTIDE SEQUENCE</scope>
    <source>
        <strain evidence="19">5933</strain>
    </source>
</reference>
<evidence type="ECO:0000256" key="18">
    <source>
        <dbReference type="RuleBase" id="RU004519"/>
    </source>
</evidence>
<dbReference type="GO" id="GO:0004084">
    <property type="term" value="F:branched-chain-amino-acid transaminase activity"/>
    <property type="evidence" value="ECO:0007669"/>
    <property type="project" value="UniProtKB-EC"/>
</dbReference>
<dbReference type="InterPro" id="IPR005786">
    <property type="entry name" value="B_amino_transII"/>
</dbReference>
<sequence length="356" mass="39583">MLDIKIQKTTTPKAKPDENRLGFGNYYTDHMFVMDYTEGQGWHSPRIEPYHALSLDPAAMVFHYAQESFEGLKAYRTKEGKVQLFRPEKNGERLQSTHERLCIPTIPVEDFVQAVKTLVEVDRDWVPSAEGTSLYLRPFTIATEAHLGVKPSDSYQFLVIASPSGAYYEEGLNPVKIYVEDEYVRATPGGTGFIKCGGNYAASLAGQMKAHEMGYSQVLWLDGIERKYVEEVGSMNCFFKIDGVIRTAPCVGTVLPGITRMSCIELLRDWGYTVDCETRLSIEEVMQAARTGHLEEVFGTGTAAVVSPVGQLYYEGETAVIGGGKIGEVTQRLYDTLTGIQWGTLADEKGWVVPVE</sequence>
<keyword evidence="8 17" id="KW-0808">Transferase</keyword>
<dbReference type="PANTHER" id="PTHR11825">
    <property type="entry name" value="SUBGROUP IIII AMINOTRANSFERASE"/>
    <property type="match status" value="1"/>
</dbReference>
<accession>A0A9D2TK97</accession>
<reference evidence="19" key="1">
    <citation type="journal article" date="2021" name="PeerJ">
        <title>Extensive microbial diversity within the chicken gut microbiome revealed by metagenomics and culture.</title>
        <authorList>
            <person name="Gilroy R."/>
            <person name="Ravi A."/>
            <person name="Getino M."/>
            <person name="Pursley I."/>
            <person name="Horton D.L."/>
            <person name="Alikhan N.F."/>
            <person name="Baker D."/>
            <person name="Gharbi K."/>
            <person name="Hall N."/>
            <person name="Watson M."/>
            <person name="Adriaenssens E.M."/>
            <person name="Foster-Nyarko E."/>
            <person name="Jarju S."/>
            <person name="Secka A."/>
            <person name="Antonio M."/>
            <person name="Oren A."/>
            <person name="Chaudhuri R.R."/>
            <person name="La Ragione R."/>
            <person name="Hildebrand F."/>
            <person name="Pallen M.J."/>
        </authorList>
    </citation>
    <scope>NUCLEOTIDE SEQUENCE</scope>
    <source>
        <strain evidence="19">5933</strain>
    </source>
</reference>
<comment type="pathway">
    <text evidence="2 18">Amino-acid biosynthesis; L-isoleucine biosynthesis; L-isoleucine from 2-oxobutanoate: step 4/4.</text>
</comment>
<comment type="pathway">
    <text evidence="4 18">Amino-acid biosynthesis; L-leucine biosynthesis; L-leucine from 3-methyl-2-oxobutanoate: step 4/4.</text>
</comment>
<evidence type="ECO:0000256" key="1">
    <source>
        <dbReference type="ARBA" id="ARBA00001933"/>
    </source>
</evidence>
<dbReference type="EMBL" id="DWWA01000025">
    <property type="protein sequence ID" value="HJC72176.1"/>
    <property type="molecule type" value="Genomic_DNA"/>
</dbReference>
<evidence type="ECO:0000256" key="14">
    <source>
        <dbReference type="PIRSR" id="PIRSR006468-1"/>
    </source>
</evidence>
<evidence type="ECO:0000256" key="17">
    <source>
        <dbReference type="RuleBase" id="RU004517"/>
    </source>
</evidence>
<dbReference type="NCBIfam" id="NF009897">
    <property type="entry name" value="PRK13357.1"/>
    <property type="match status" value="1"/>
</dbReference>
<dbReference type="InterPro" id="IPR036038">
    <property type="entry name" value="Aminotransferase-like"/>
</dbReference>
<evidence type="ECO:0000256" key="4">
    <source>
        <dbReference type="ARBA" id="ARBA00005072"/>
    </source>
</evidence>
<dbReference type="InterPro" id="IPR043132">
    <property type="entry name" value="BCAT-like_C"/>
</dbReference>
<comment type="catalytic activity">
    <reaction evidence="12 17">
        <text>L-isoleucine + 2-oxoglutarate = (S)-3-methyl-2-oxopentanoate + L-glutamate</text>
        <dbReference type="Rhea" id="RHEA:24801"/>
        <dbReference type="ChEBI" id="CHEBI:16810"/>
        <dbReference type="ChEBI" id="CHEBI:29985"/>
        <dbReference type="ChEBI" id="CHEBI:35146"/>
        <dbReference type="ChEBI" id="CHEBI:58045"/>
        <dbReference type="EC" id="2.6.1.42"/>
    </reaction>
</comment>
<dbReference type="PROSITE" id="PS00770">
    <property type="entry name" value="AA_TRANSFER_CLASS_4"/>
    <property type="match status" value="1"/>
</dbReference>
<dbReference type="Gene3D" id="3.20.10.10">
    <property type="entry name" value="D-amino Acid Aminotransferase, subunit A, domain 2"/>
    <property type="match status" value="1"/>
</dbReference>
<dbReference type="CDD" id="cd01557">
    <property type="entry name" value="BCAT_beta_family"/>
    <property type="match status" value="1"/>
</dbReference>
<evidence type="ECO:0000256" key="6">
    <source>
        <dbReference type="ARBA" id="ARBA00022576"/>
    </source>
</evidence>
<dbReference type="GO" id="GO:0008652">
    <property type="term" value="P:amino acid biosynthetic process"/>
    <property type="evidence" value="ECO:0007669"/>
    <property type="project" value="UniProtKB-KW"/>
</dbReference>
<evidence type="ECO:0000256" key="7">
    <source>
        <dbReference type="ARBA" id="ARBA00022605"/>
    </source>
</evidence>
<evidence type="ECO:0000256" key="16">
    <source>
        <dbReference type="RuleBase" id="RU004516"/>
    </source>
</evidence>
<evidence type="ECO:0000256" key="12">
    <source>
        <dbReference type="ARBA" id="ARBA00048798"/>
    </source>
</evidence>
<dbReference type="PIRSF" id="PIRSF006468">
    <property type="entry name" value="BCAT1"/>
    <property type="match status" value="1"/>
</dbReference>
<evidence type="ECO:0000256" key="3">
    <source>
        <dbReference type="ARBA" id="ARBA00004931"/>
    </source>
</evidence>
<evidence type="ECO:0000256" key="15">
    <source>
        <dbReference type="RuleBase" id="RU004106"/>
    </source>
</evidence>
<dbReference type="InterPro" id="IPR043131">
    <property type="entry name" value="BCAT-like_N"/>
</dbReference>
<dbReference type="NCBIfam" id="TIGR01123">
    <property type="entry name" value="ilvE_II"/>
    <property type="match status" value="1"/>
</dbReference>
<evidence type="ECO:0000313" key="20">
    <source>
        <dbReference type="Proteomes" id="UP000823918"/>
    </source>
</evidence>
<dbReference type="SUPFAM" id="SSF56752">
    <property type="entry name" value="D-aminoacid aminotransferase-like PLP-dependent enzymes"/>
    <property type="match status" value="1"/>
</dbReference>
<dbReference type="Proteomes" id="UP000823918">
    <property type="component" value="Unassembled WGS sequence"/>
</dbReference>
<evidence type="ECO:0000256" key="5">
    <source>
        <dbReference type="ARBA" id="ARBA00009320"/>
    </source>
</evidence>
<evidence type="ECO:0000256" key="13">
    <source>
        <dbReference type="ARBA" id="ARBA00049229"/>
    </source>
</evidence>
<dbReference type="InterPro" id="IPR018300">
    <property type="entry name" value="Aminotrans_IV_CS"/>
</dbReference>
<evidence type="ECO:0000256" key="8">
    <source>
        <dbReference type="ARBA" id="ARBA00022679"/>
    </source>
</evidence>
<dbReference type="EC" id="2.6.1.42" evidence="17"/>
<evidence type="ECO:0000256" key="11">
    <source>
        <dbReference type="ARBA" id="ARBA00048212"/>
    </source>
</evidence>
<dbReference type="Gene3D" id="3.30.470.10">
    <property type="match status" value="1"/>
</dbReference>
<keyword evidence="9 16" id="KW-0663">Pyridoxal phosphate</keyword>
<gene>
    <name evidence="19" type="ORF">H9698_05205</name>
</gene>